<comment type="similarity">
    <text evidence="2">Belongs to the peptidase S54 family.</text>
</comment>
<keyword evidence="5 7" id="KW-1133">Transmembrane helix</keyword>
<feature type="transmembrane region" description="Helical" evidence="7">
    <location>
        <begin position="115"/>
        <end position="133"/>
    </location>
</feature>
<feature type="transmembrane region" description="Helical" evidence="7">
    <location>
        <begin position="47"/>
        <end position="71"/>
    </location>
</feature>
<evidence type="ECO:0000256" key="1">
    <source>
        <dbReference type="ARBA" id="ARBA00004141"/>
    </source>
</evidence>
<evidence type="ECO:0000256" key="2">
    <source>
        <dbReference type="ARBA" id="ARBA00009045"/>
    </source>
</evidence>
<dbReference type="AlphaFoldDB" id="A0A6N6VQE5"/>
<dbReference type="GO" id="GO:0016020">
    <property type="term" value="C:membrane"/>
    <property type="evidence" value="ECO:0007669"/>
    <property type="project" value="UniProtKB-SubCell"/>
</dbReference>
<dbReference type="InterPro" id="IPR035952">
    <property type="entry name" value="Rhomboid-like_sf"/>
</dbReference>
<dbReference type="InterPro" id="IPR022764">
    <property type="entry name" value="Peptidase_S54_rhomboid_dom"/>
</dbReference>
<keyword evidence="10" id="KW-1185">Reference proteome</keyword>
<dbReference type="GO" id="GO:0006508">
    <property type="term" value="P:proteolysis"/>
    <property type="evidence" value="ECO:0007669"/>
    <property type="project" value="UniProtKB-KW"/>
</dbReference>
<evidence type="ECO:0000256" key="3">
    <source>
        <dbReference type="ARBA" id="ARBA00022692"/>
    </source>
</evidence>
<proteinExistence type="inferred from homology"/>
<organism evidence="9 10">
    <name type="scientific">Silvanigrella paludirubra</name>
    <dbReference type="NCBI Taxonomy" id="2499159"/>
    <lineage>
        <taxon>Bacteria</taxon>
        <taxon>Pseudomonadati</taxon>
        <taxon>Bdellovibrionota</taxon>
        <taxon>Oligoflexia</taxon>
        <taxon>Silvanigrellales</taxon>
        <taxon>Silvanigrellaceae</taxon>
        <taxon>Silvanigrella</taxon>
    </lineage>
</organism>
<feature type="transmembrane region" description="Helical" evidence="7">
    <location>
        <begin position="162"/>
        <end position="179"/>
    </location>
</feature>
<dbReference type="PANTHER" id="PTHR43731:SF14">
    <property type="entry name" value="PRESENILIN-ASSOCIATED RHOMBOID-LIKE PROTEIN, MITOCHONDRIAL"/>
    <property type="match status" value="1"/>
</dbReference>
<evidence type="ECO:0000256" key="4">
    <source>
        <dbReference type="ARBA" id="ARBA00022801"/>
    </source>
</evidence>
<dbReference type="SUPFAM" id="SSF144091">
    <property type="entry name" value="Rhomboid-like"/>
    <property type="match status" value="1"/>
</dbReference>
<feature type="domain" description="Peptidase S54 rhomboid" evidence="8">
    <location>
        <begin position="3"/>
        <end position="133"/>
    </location>
</feature>
<dbReference type="PANTHER" id="PTHR43731">
    <property type="entry name" value="RHOMBOID PROTEASE"/>
    <property type="match status" value="1"/>
</dbReference>
<sequence length="371" mass="42405">MQANLLHLVVNMFGLWSVGRIFEYLAGFKNFILLYLIAGISGNICSFALIPMLSVGASGSLFGILFCLYVIQKYEEKIASQLKCNKTNMQLGKIILFNVVLNVGFGLFNNSIFDWAAHLGGSVAGILFGFALTTRHKWNLKIILSEKTSLQLKKKFLDNYQIYYFAIIIINILFLMSYFKVKKYQQFYGLAIEKAAQNQTLFLKNSELNQYKSILVDQNKETNPNTILNNALILHKNNFYLPAYKLYEVLLEMNSNNFGSKEFTSNKTKELIQNSMALAKENKPLKEDIIINNDENLNFISIEHEQMCSKPAQLFMTLGYFEISGKLFECAFTLNINENNYAIQSLESFYLASNYNGINEMLNIVNSTQKK</sequence>
<gene>
    <name evidence="9" type="ORF">GCL60_13585</name>
</gene>
<evidence type="ECO:0000313" key="10">
    <source>
        <dbReference type="Proteomes" id="UP000437748"/>
    </source>
</evidence>
<reference evidence="9 10" key="1">
    <citation type="submission" date="2019-10" db="EMBL/GenBank/DDBJ databases">
        <title>New species of Slilvanegrellaceae.</title>
        <authorList>
            <person name="Pitt A."/>
            <person name="Hahn M.W."/>
        </authorList>
    </citation>
    <scope>NUCLEOTIDE SEQUENCE [LARGE SCALE GENOMIC DNA]</scope>
    <source>
        <strain evidence="9 10">SP-Ram-0.45-NSY-1</strain>
    </source>
</reference>
<dbReference type="Pfam" id="PF01694">
    <property type="entry name" value="Rhomboid"/>
    <property type="match status" value="1"/>
</dbReference>
<evidence type="ECO:0000256" key="6">
    <source>
        <dbReference type="ARBA" id="ARBA00023136"/>
    </source>
</evidence>
<dbReference type="Gene3D" id="1.20.1540.10">
    <property type="entry name" value="Rhomboid-like"/>
    <property type="match status" value="1"/>
</dbReference>
<keyword evidence="3 7" id="KW-0812">Transmembrane</keyword>
<comment type="caution">
    <text evidence="9">The sequence shown here is derived from an EMBL/GenBank/DDBJ whole genome shotgun (WGS) entry which is preliminary data.</text>
</comment>
<protein>
    <submittedName>
        <fullName evidence="9">Rhomboid family intramembrane serine protease</fullName>
    </submittedName>
</protein>
<evidence type="ECO:0000313" key="9">
    <source>
        <dbReference type="EMBL" id="KAB8036872.1"/>
    </source>
</evidence>
<keyword evidence="6 7" id="KW-0472">Membrane</keyword>
<dbReference type="Proteomes" id="UP000437748">
    <property type="component" value="Unassembled WGS sequence"/>
</dbReference>
<accession>A0A6N6VQE5</accession>
<feature type="transmembrane region" description="Helical" evidence="7">
    <location>
        <begin position="91"/>
        <end position="109"/>
    </location>
</feature>
<dbReference type="OrthoDB" id="9814037at2"/>
<keyword evidence="4" id="KW-0378">Hydrolase</keyword>
<feature type="transmembrane region" description="Helical" evidence="7">
    <location>
        <begin position="21"/>
        <end position="41"/>
    </location>
</feature>
<evidence type="ECO:0000256" key="7">
    <source>
        <dbReference type="SAM" id="Phobius"/>
    </source>
</evidence>
<comment type="subcellular location">
    <subcellularLocation>
        <location evidence="1">Membrane</location>
        <topology evidence="1">Multi-pass membrane protein</topology>
    </subcellularLocation>
</comment>
<evidence type="ECO:0000256" key="5">
    <source>
        <dbReference type="ARBA" id="ARBA00022989"/>
    </source>
</evidence>
<dbReference type="EMBL" id="WFLM01000005">
    <property type="protein sequence ID" value="KAB8036872.1"/>
    <property type="molecule type" value="Genomic_DNA"/>
</dbReference>
<dbReference type="GO" id="GO:0004252">
    <property type="term" value="F:serine-type endopeptidase activity"/>
    <property type="evidence" value="ECO:0007669"/>
    <property type="project" value="InterPro"/>
</dbReference>
<name>A0A6N6VQE5_9BACT</name>
<evidence type="ECO:0000259" key="8">
    <source>
        <dbReference type="Pfam" id="PF01694"/>
    </source>
</evidence>
<dbReference type="InterPro" id="IPR050925">
    <property type="entry name" value="Rhomboid_protease_S54"/>
</dbReference>
<keyword evidence="9" id="KW-0645">Protease</keyword>